<keyword evidence="2" id="KW-0378">Hydrolase</keyword>
<dbReference type="InterPro" id="IPR050438">
    <property type="entry name" value="LMW_PTPase"/>
</dbReference>
<dbReference type="PANTHER" id="PTHR11717">
    <property type="entry name" value="LOW MOLECULAR WEIGHT PROTEIN TYROSINE PHOSPHATASE"/>
    <property type="match status" value="1"/>
</dbReference>
<dbReference type="RefSeq" id="WP_093071980.1">
    <property type="nucleotide sequence ID" value="NZ_FOGV01000003.1"/>
</dbReference>
<dbReference type="InterPro" id="IPR023485">
    <property type="entry name" value="Ptyr_pPase"/>
</dbReference>
<evidence type="ECO:0000313" key="8">
    <source>
        <dbReference type="Proteomes" id="UP000199318"/>
    </source>
</evidence>
<dbReference type="InterPro" id="IPR017867">
    <property type="entry name" value="Tyr_phospatase_low_mol_wt"/>
</dbReference>
<dbReference type="Gene3D" id="3.40.50.2300">
    <property type="match status" value="1"/>
</dbReference>
<dbReference type="SMART" id="SM00226">
    <property type="entry name" value="LMWPc"/>
    <property type="match status" value="1"/>
</dbReference>
<keyword evidence="5" id="KW-0175">Coiled coil</keyword>
<organism evidence="7 8">
    <name type="scientific">Salisediminibacterium halotolerans</name>
    <dbReference type="NCBI Taxonomy" id="517425"/>
    <lineage>
        <taxon>Bacteria</taxon>
        <taxon>Bacillati</taxon>
        <taxon>Bacillota</taxon>
        <taxon>Bacilli</taxon>
        <taxon>Bacillales</taxon>
        <taxon>Bacillaceae</taxon>
        <taxon>Salisediminibacterium</taxon>
    </lineage>
</organism>
<feature type="active site" description="Nucleophile" evidence="4">
    <location>
        <position position="8"/>
    </location>
</feature>
<evidence type="ECO:0000313" key="7">
    <source>
        <dbReference type="EMBL" id="SER63002.1"/>
    </source>
</evidence>
<dbReference type="InterPro" id="IPR036196">
    <property type="entry name" value="Ptyr_pPase_sf"/>
</dbReference>
<dbReference type="AlphaFoldDB" id="A0A1H9QRC1"/>
<evidence type="ECO:0000256" key="3">
    <source>
        <dbReference type="ARBA" id="ARBA00022912"/>
    </source>
</evidence>
<dbReference type="PRINTS" id="PR00719">
    <property type="entry name" value="LMWPTPASE"/>
</dbReference>
<evidence type="ECO:0000256" key="2">
    <source>
        <dbReference type="ARBA" id="ARBA00022801"/>
    </source>
</evidence>
<evidence type="ECO:0000256" key="4">
    <source>
        <dbReference type="PIRSR" id="PIRSR617867-1"/>
    </source>
</evidence>
<dbReference type="EMBL" id="FOGV01000003">
    <property type="protein sequence ID" value="SER63002.1"/>
    <property type="molecule type" value="Genomic_DNA"/>
</dbReference>
<feature type="coiled-coil region" evidence="5">
    <location>
        <begin position="104"/>
        <end position="163"/>
    </location>
</feature>
<dbReference type="OrthoDB" id="9784339at2"/>
<feature type="domain" description="Phosphotyrosine protein phosphatase I" evidence="6">
    <location>
        <begin position="2"/>
        <end position="145"/>
    </location>
</feature>
<accession>A0A1H9QRC1</accession>
<evidence type="ECO:0000256" key="1">
    <source>
        <dbReference type="ARBA" id="ARBA00011063"/>
    </source>
</evidence>
<comment type="similarity">
    <text evidence="1">Belongs to the low molecular weight phosphotyrosine protein phosphatase family.</text>
</comment>
<evidence type="ECO:0000259" key="6">
    <source>
        <dbReference type="SMART" id="SM00226"/>
    </source>
</evidence>
<dbReference type="Proteomes" id="UP000199318">
    <property type="component" value="Unassembled WGS sequence"/>
</dbReference>
<protein>
    <submittedName>
        <fullName evidence="7">Protein-tyrosine phosphatase</fullName>
    </submittedName>
</protein>
<name>A0A1H9QRC1_9BACI</name>
<dbReference type="SUPFAM" id="SSF52788">
    <property type="entry name" value="Phosphotyrosine protein phosphatases I"/>
    <property type="match status" value="1"/>
</dbReference>
<evidence type="ECO:0000256" key="5">
    <source>
        <dbReference type="SAM" id="Coils"/>
    </source>
</evidence>
<keyword evidence="3" id="KW-0904">Protein phosphatase</keyword>
<feature type="active site" evidence="4">
    <location>
        <position position="14"/>
    </location>
</feature>
<dbReference type="PANTHER" id="PTHR11717:SF31">
    <property type="entry name" value="LOW MOLECULAR WEIGHT PROTEIN-TYROSINE-PHOSPHATASE ETP-RELATED"/>
    <property type="match status" value="1"/>
</dbReference>
<dbReference type="Pfam" id="PF01451">
    <property type="entry name" value="LMWPc"/>
    <property type="match status" value="1"/>
</dbReference>
<sequence>MTRVLFVCTGNTCRSPLAEAIFEHKKTNGDLEAASAGIHGSEGMPMSEGAKRQLEKRGIMESHQGKPLEQHMITSADLILTMTENHKDGVRELYPEAEDRLFTVKEYAIEDEETQQKIAELKEEYRKLEETRKAILQEHQAEVEDYNQKKEKTKQQEKLEEKLLDALQPHQSRIDRLAWDIPALDIRDPFGAGDEVYNETYEELEAAIERILPKLDEDDSSES</sequence>
<reference evidence="8" key="1">
    <citation type="submission" date="2016-10" db="EMBL/GenBank/DDBJ databases">
        <authorList>
            <person name="de Groot N.N."/>
        </authorList>
    </citation>
    <scope>NUCLEOTIDE SEQUENCE [LARGE SCALE GENOMIC DNA]</scope>
    <source>
        <strain evidence="8">10nlg</strain>
    </source>
</reference>
<proteinExistence type="inferred from homology"/>
<comment type="caution">
    <text evidence="7">The sequence shown here is derived from an EMBL/GenBank/DDBJ whole genome shotgun (WGS) entry which is preliminary data.</text>
</comment>
<dbReference type="GO" id="GO:0004725">
    <property type="term" value="F:protein tyrosine phosphatase activity"/>
    <property type="evidence" value="ECO:0007669"/>
    <property type="project" value="InterPro"/>
</dbReference>
<gene>
    <name evidence="7" type="ORF">SAMN05444126_103113</name>
</gene>
<dbReference type="STRING" id="1464123.SAMN05444126_103113"/>
<keyword evidence="8" id="KW-1185">Reference proteome</keyword>